<dbReference type="InterPro" id="IPR015847">
    <property type="entry name" value="ExoRNase_PH_dom2"/>
</dbReference>
<feature type="domain" description="Semialdehyde dehydrogenase NAD-binding" evidence="4">
    <location>
        <begin position="11"/>
        <end position="137"/>
    </location>
</feature>
<dbReference type="SUPFAM" id="SSF54211">
    <property type="entry name" value="Ribosomal protein S5 domain 2-like"/>
    <property type="match status" value="1"/>
</dbReference>
<dbReference type="GO" id="GO:0046983">
    <property type="term" value="F:protein dimerization activity"/>
    <property type="evidence" value="ECO:0007669"/>
    <property type="project" value="InterPro"/>
</dbReference>
<organism evidence="5 6">
    <name type="scientific">Mycena venus</name>
    <dbReference type="NCBI Taxonomy" id="2733690"/>
    <lineage>
        <taxon>Eukaryota</taxon>
        <taxon>Fungi</taxon>
        <taxon>Dikarya</taxon>
        <taxon>Basidiomycota</taxon>
        <taxon>Agaricomycotina</taxon>
        <taxon>Agaricomycetes</taxon>
        <taxon>Agaricomycetidae</taxon>
        <taxon>Agaricales</taxon>
        <taxon>Marasmiineae</taxon>
        <taxon>Mycenaceae</taxon>
        <taxon>Mycena</taxon>
    </lineage>
</organism>
<sequence>MQRQSDRPPIKVGILGATGTVGQRFITLLSVHPWFIIHALGASSRSAGKPYGSAVNWKQVAYMPSVVKDIIVQECKPEAFAECAVVFSGLDADVAGDIETAFRAADLAVFSNAKNFRRDPHVPLIVPLVNPGHLSIVRQQQALHSPPLKKGFIVTNANCSTTAHVIPLAALEKEFGPIDTLMVSTMQAISGAGYPGVPSLDIIDNVVPYISGEEEKIEWETRKILGGIADVEPEQLVGDAVMQEFDMHAHTPLKISASCNRVPVTVGHMMNVSVKFSRRPPPSPQQGAHLRRCKRSRYTRSQTGRSREWTVHTRTARGVNVGRVRQCPVLDIKFVALADNVSIGAATSSIINAEFAVLKGCRGVELRVCKSSGDSFASRDREFFAMSDAALKASIFQRLHPRAYLERFVAEDVRPDGRAFDAWRDVSVNVGSISTANGSALVRLGETTIVCGVKAEIAEPELDSPEDGFLVPNIDLPALCSPKFKPGPPSDEAQVLSDRLNEVLASTITLSSLVIHPSKAVWVLYVDATCINYDGNVFDAALIAMMAALRDTTLPKATYNVETGLTTCSRTAASPLQICKTPVSFSFGVFDATLLADPTAFEEPLLDTTISVVVDENNELVSVVQLGPGLDVEGAGDPLSTSLVLFLFFSTRLLPSENPHIGISVSEGSAENPAVRLPVDPPTYEKLWLWEKNLPQHNLDLPFPEGKTGRYVKFSNQAHRLGWNNVFNEILMNTHLAYMSKRAYVFPTFMWSLTHYPWPPSQRLAEQPVTPLNALISGPSAGGPWDEGDNAPRSISDAWFDVVCPEHERRKINTTQVKPHIGQAEGDKIFAHWQKVLLDAPESTRIVSLWDSFSKSPASRLLEPSPIVESAVARNKYLFLPRGPRPPHSAPRDPFQRMLAIHVRRGDYKKSCERLASFGSTFYSWNLLPFLPDVFMPFEEGHPDRVKQAMEHCSPGVDTILKKVRDARTNYLRASRGRHQTLDVLYLLTNEHDEWLDELKEILSKDGWGTIVTSHELELDAEQIDVSMAVDMDIARRAAVFIGNGWSSFTSNIVHRRLVEGKEPISIRFY</sequence>
<dbReference type="GO" id="GO:0006401">
    <property type="term" value="P:RNA catabolic process"/>
    <property type="evidence" value="ECO:0007669"/>
    <property type="project" value="InterPro"/>
</dbReference>
<dbReference type="Pfam" id="PF03725">
    <property type="entry name" value="RNase_PH_C"/>
    <property type="match status" value="1"/>
</dbReference>
<dbReference type="Pfam" id="PF01118">
    <property type="entry name" value="Semialdhyde_dh"/>
    <property type="match status" value="1"/>
</dbReference>
<keyword evidence="3" id="KW-0271">Exosome</keyword>
<dbReference type="InterPro" id="IPR036345">
    <property type="entry name" value="ExoRNase_PH_dom2_sf"/>
</dbReference>
<keyword evidence="2" id="KW-0963">Cytoplasm</keyword>
<dbReference type="CDD" id="cd11369">
    <property type="entry name" value="RNase_PH_RRP43"/>
    <property type="match status" value="1"/>
</dbReference>
<dbReference type="CDD" id="cd02315">
    <property type="entry name" value="ScASADH_like_N"/>
    <property type="match status" value="1"/>
</dbReference>
<dbReference type="CDD" id="cd18130">
    <property type="entry name" value="ASADH_C_arch_fung_like"/>
    <property type="match status" value="1"/>
</dbReference>
<accession>A0A8H6WXN3</accession>
<dbReference type="InterPro" id="IPR000534">
    <property type="entry name" value="Semialdehyde_DH_NAD-bd"/>
</dbReference>
<proteinExistence type="inferred from homology"/>
<evidence type="ECO:0000256" key="1">
    <source>
        <dbReference type="ARBA" id="ARBA00010584"/>
    </source>
</evidence>
<evidence type="ECO:0000256" key="3">
    <source>
        <dbReference type="ARBA" id="ARBA00022835"/>
    </source>
</evidence>
<keyword evidence="6" id="KW-1185">Reference proteome</keyword>
<dbReference type="GO" id="GO:0004073">
    <property type="term" value="F:aspartate-semialdehyde dehydrogenase activity"/>
    <property type="evidence" value="ECO:0007669"/>
    <property type="project" value="TreeGrafter"/>
</dbReference>
<dbReference type="EMBL" id="JACAZI010000033">
    <property type="protein sequence ID" value="KAF7330561.1"/>
    <property type="molecule type" value="Genomic_DNA"/>
</dbReference>
<dbReference type="Pfam" id="PF01138">
    <property type="entry name" value="RNase_PH"/>
    <property type="match status" value="1"/>
</dbReference>
<dbReference type="FunFam" id="3.30.230.70:FF:000017">
    <property type="entry name" value="Exosome complex component Rrp42"/>
    <property type="match status" value="1"/>
</dbReference>
<dbReference type="OrthoDB" id="1894490at2759"/>
<evidence type="ECO:0000313" key="6">
    <source>
        <dbReference type="Proteomes" id="UP000620124"/>
    </source>
</evidence>
<comment type="similarity">
    <text evidence="1">Belongs to the aspartate-semialdehyde dehydrogenase family.</text>
</comment>
<dbReference type="InterPro" id="IPR020568">
    <property type="entry name" value="Ribosomal_Su5_D2-typ_SF"/>
</dbReference>
<evidence type="ECO:0000259" key="4">
    <source>
        <dbReference type="SMART" id="SM00859"/>
    </source>
</evidence>
<dbReference type="InterPro" id="IPR001247">
    <property type="entry name" value="ExoRNase_PH_dom1"/>
</dbReference>
<name>A0A8H6WXN3_9AGAR</name>
<dbReference type="NCBIfam" id="NF006416">
    <property type="entry name" value="PRK08664.1"/>
    <property type="match status" value="1"/>
</dbReference>
<dbReference type="PANTHER" id="PTHR46718:SF1">
    <property type="entry name" value="ASPARTATE-SEMIALDEHYDE DEHYDROGENASE"/>
    <property type="match status" value="1"/>
</dbReference>
<dbReference type="Gene3D" id="3.30.230.70">
    <property type="entry name" value="GHMP Kinase, N-terminal domain"/>
    <property type="match status" value="1"/>
</dbReference>
<comment type="caution">
    <text evidence="5">The sequence shown here is derived from an EMBL/GenBank/DDBJ whole genome shotgun (WGS) entry which is preliminary data.</text>
</comment>
<dbReference type="SUPFAM" id="SSF55347">
    <property type="entry name" value="Glyceraldehyde-3-phosphate dehydrogenase-like, C-terminal domain"/>
    <property type="match status" value="1"/>
</dbReference>
<dbReference type="SMART" id="SM00859">
    <property type="entry name" value="Semialdhyde_dh"/>
    <property type="match status" value="1"/>
</dbReference>
<dbReference type="InterPro" id="IPR033196">
    <property type="entry name" value="Rrp43"/>
</dbReference>
<dbReference type="GO" id="GO:0051287">
    <property type="term" value="F:NAD binding"/>
    <property type="evidence" value="ECO:0007669"/>
    <property type="project" value="InterPro"/>
</dbReference>
<dbReference type="Gene3D" id="3.40.50.11350">
    <property type="match status" value="1"/>
</dbReference>
<dbReference type="AlphaFoldDB" id="A0A8H6WXN3"/>
<protein>
    <submittedName>
        <fullName evidence="5">Semialdhyde-dh domain-containing protein</fullName>
    </submittedName>
</protein>
<evidence type="ECO:0000313" key="5">
    <source>
        <dbReference type="EMBL" id="KAF7330561.1"/>
    </source>
</evidence>
<dbReference type="GO" id="GO:0006396">
    <property type="term" value="P:RNA processing"/>
    <property type="evidence" value="ECO:0007669"/>
    <property type="project" value="InterPro"/>
</dbReference>
<dbReference type="GO" id="GO:0000176">
    <property type="term" value="C:nuclear exosome (RNase complex)"/>
    <property type="evidence" value="ECO:0007669"/>
    <property type="project" value="UniProtKB-ARBA"/>
</dbReference>
<dbReference type="InterPro" id="IPR012280">
    <property type="entry name" value="Semialdhyde_DH_dimer_dom"/>
</dbReference>
<dbReference type="Gene3D" id="3.30.360.10">
    <property type="entry name" value="Dihydrodipicolinate Reductase, domain 2"/>
    <property type="match status" value="1"/>
</dbReference>
<dbReference type="FunFam" id="3.40.50.720:FF:000200">
    <property type="entry name" value="Aspartate-semialdehyde dehydrogenase"/>
    <property type="match status" value="1"/>
</dbReference>
<dbReference type="InterPro" id="IPR027408">
    <property type="entry name" value="PNPase/RNase_PH_dom_sf"/>
</dbReference>
<dbReference type="SUPFAM" id="SSF55666">
    <property type="entry name" value="Ribonuclease PH domain 2-like"/>
    <property type="match status" value="1"/>
</dbReference>
<dbReference type="GO" id="GO:0009086">
    <property type="term" value="P:methionine biosynthetic process"/>
    <property type="evidence" value="ECO:0007669"/>
    <property type="project" value="TreeGrafter"/>
</dbReference>
<dbReference type="Proteomes" id="UP000620124">
    <property type="component" value="Unassembled WGS sequence"/>
</dbReference>
<gene>
    <name evidence="5" type="ORF">MVEN_02496100</name>
</gene>
<reference evidence="5" key="1">
    <citation type="submission" date="2020-05" db="EMBL/GenBank/DDBJ databases">
        <title>Mycena genomes resolve the evolution of fungal bioluminescence.</title>
        <authorList>
            <person name="Tsai I.J."/>
        </authorList>
    </citation>
    <scope>NUCLEOTIDE SEQUENCE</scope>
    <source>
        <strain evidence="5">CCC161011</strain>
    </source>
</reference>
<dbReference type="Pfam" id="PF02774">
    <property type="entry name" value="Semialdhyde_dhC"/>
    <property type="match status" value="1"/>
</dbReference>
<evidence type="ECO:0000256" key="2">
    <source>
        <dbReference type="ARBA" id="ARBA00022490"/>
    </source>
</evidence>
<dbReference type="InterPro" id="IPR036291">
    <property type="entry name" value="NAD(P)-bd_dom_sf"/>
</dbReference>
<dbReference type="Gene3D" id="3.40.50.720">
    <property type="entry name" value="NAD(P)-binding Rossmann-like Domain"/>
    <property type="match status" value="1"/>
</dbReference>
<dbReference type="CDD" id="cd11296">
    <property type="entry name" value="O-FucT_like"/>
    <property type="match status" value="1"/>
</dbReference>
<dbReference type="PANTHER" id="PTHR46718">
    <property type="entry name" value="ASPARTATE-SEMIALDEHYDE DEHYDROGENASE"/>
    <property type="match status" value="1"/>
</dbReference>
<dbReference type="SUPFAM" id="SSF51735">
    <property type="entry name" value="NAD(P)-binding Rossmann-fold domains"/>
    <property type="match status" value="1"/>
</dbReference>
<dbReference type="InterPro" id="IPR051823">
    <property type="entry name" value="ASADH-related"/>
</dbReference>
<dbReference type="GO" id="GO:0009088">
    <property type="term" value="P:threonine biosynthetic process"/>
    <property type="evidence" value="ECO:0007669"/>
    <property type="project" value="TreeGrafter"/>
</dbReference>